<dbReference type="PRINTS" id="PR00458">
    <property type="entry name" value="PEROXIDASE"/>
</dbReference>
<keyword evidence="20" id="KW-0376">Hydrogen peroxide</keyword>
<comment type="caution">
    <text evidence="22">The sequence shown here is derived from an EMBL/GenBank/DDBJ whole genome shotgun (WGS) entry which is preliminary data.</text>
</comment>
<keyword evidence="14" id="KW-0325">Glycoprotein</keyword>
<keyword evidence="20" id="KW-0964">Secreted</keyword>
<dbReference type="PROSITE" id="PS00435">
    <property type="entry name" value="PEROXIDASE_1"/>
    <property type="match status" value="1"/>
</dbReference>
<comment type="similarity">
    <text evidence="4">Belongs to the peroxidase family. Ascorbate peroxidase subfamily.</text>
</comment>
<keyword evidence="12 17" id="KW-0408">Iron</keyword>
<dbReference type="GO" id="GO:0020037">
    <property type="term" value="F:heme binding"/>
    <property type="evidence" value="ECO:0007669"/>
    <property type="project" value="UniProtKB-UniRule"/>
</dbReference>
<evidence type="ECO:0000313" key="23">
    <source>
        <dbReference type="Proteomes" id="UP000188268"/>
    </source>
</evidence>
<keyword evidence="11 20" id="KW-0560">Oxidoreductase</keyword>
<evidence type="ECO:0000256" key="18">
    <source>
        <dbReference type="PIRSR" id="PIRSR600823-4"/>
    </source>
</evidence>
<feature type="binding site" evidence="17">
    <location>
        <position position="72"/>
    </location>
    <ligand>
        <name>Ca(2+)</name>
        <dbReference type="ChEBI" id="CHEBI:29108"/>
        <label>1</label>
    </ligand>
</feature>
<dbReference type="EC" id="1.11.1.7" evidence="5 20"/>
<keyword evidence="6 20" id="KW-0575">Peroxidase</keyword>
<feature type="binding site" evidence="17">
    <location>
        <position position="81"/>
    </location>
    <ligand>
        <name>Ca(2+)</name>
        <dbReference type="ChEBI" id="CHEBI:29108"/>
        <label>1</label>
    </ligand>
</feature>
<dbReference type="PANTHER" id="PTHR31388:SF115">
    <property type="entry name" value="PEROXIDASE 5"/>
    <property type="match status" value="1"/>
</dbReference>
<feature type="binding site" evidence="17">
    <location>
        <position position="75"/>
    </location>
    <ligand>
        <name>Ca(2+)</name>
        <dbReference type="ChEBI" id="CHEBI:29108"/>
        <label>1</label>
    </ligand>
</feature>
<evidence type="ECO:0000256" key="2">
    <source>
        <dbReference type="ARBA" id="ARBA00002322"/>
    </source>
</evidence>
<dbReference type="InterPro" id="IPR010255">
    <property type="entry name" value="Haem_peroxidase_sf"/>
</dbReference>
<dbReference type="FunFam" id="1.10.520.10:FF:000009">
    <property type="entry name" value="Peroxidase"/>
    <property type="match status" value="1"/>
</dbReference>
<evidence type="ECO:0000256" key="1">
    <source>
        <dbReference type="ARBA" id="ARBA00000189"/>
    </source>
</evidence>
<dbReference type="PROSITE" id="PS00436">
    <property type="entry name" value="PEROXIDASE_2"/>
    <property type="match status" value="1"/>
</dbReference>
<evidence type="ECO:0000313" key="22">
    <source>
        <dbReference type="EMBL" id="OMO60744.1"/>
    </source>
</evidence>
<dbReference type="GO" id="GO:0006979">
    <property type="term" value="P:response to oxidative stress"/>
    <property type="evidence" value="ECO:0007669"/>
    <property type="project" value="UniProtKB-UniRule"/>
</dbReference>
<dbReference type="InterPro" id="IPR002016">
    <property type="entry name" value="Haem_peroxidase"/>
</dbReference>
<feature type="disulfide bond" evidence="19">
    <location>
        <begin position="40"/>
        <end position="120"/>
    </location>
</feature>
<dbReference type="Gene3D" id="1.10.420.10">
    <property type="entry name" value="Peroxidase, domain 2"/>
    <property type="match status" value="1"/>
</dbReference>
<dbReference type="Pfam" id="PF00141">
    <property type="entry name" value="peroxidase"/>
    <property type="match status" value="1"/>
</dbReference>
<evidence type="ECO:0000256" key="10">
    <source>
        <dbReference type="ARBA" id="ARBA00022837"/>
    </source>
</evidence>
<feature type="binding site" evidence="17">
    <location>
        <position position="79"/>
    </location>
    <ligand>
        <name>Ca(2+)</name>
        <dbReference type="ChEBI" id="CHEBI:29108"/>
        <label>1</label>
    </ligand>
</feature>
<comment type="cofactor">
    <cofactor evidence="17 20">
        <name>heme b</name>
        <dbReference type="ChEBI" id="CHEBI:60344"/>
    </cofactor>
    <text evidence="17 20">Binds 1 heme b (iron(II)-protoporphyrin IX) group per subunit.</text>
</comment>
<dbReference type="SUPFAM" id="SSF48113">
    <property type="entry name" value="Heme-dependent peroxidases"/>
    <property type="match status" value="1"/>
</dbReference>
<dbReference type="InterPro" id="IPR019793">
    <property type="entry name" value="Peroxidases_heam-ligand_BS"/>
</dbReference>
<keyword evidence="8 17" id="KW-0479">Metal-binding</keyword>
<dbReference type="PROSITE" id="PS51257">
    <property type="entry name" value="PROKAR_LIPOPROTEIN"/>
    <property type="match status" value="1"/>
</dbReference>
<dbReference type="EMBL" id="AWWV01013651">
    <property type="protein sequence ID" value="OMO60744.1"/>
    <property type="molecule type" value="Genomic_DNA"/>
</dbReference>
<feature type="binding site" evidence="16">
    <location>
        <position position="168"/>
    </location>
    <ligand>
        <name>substrate</name>
    </ligand>
</feature>
<feature type="disulfide bond" evidence="19">
    <location>
        <begin position="126"/>
        <end position="321"/>
    </location>
</feature>
<feature type="binding site" evidence="17">
    <location>
        <position position="93"/>
    </location>
    <ligand>
        <name>Ca(2+)</name>
        <dbReference type="ChEBI" id="CHEBI:29108"/>
        <label>1</label>
    </ligand>
</feature>
<evidence type="ECO:0000256" key="6">
    <source>
        <dbReference type="ARBA" id="ARBA00022559"/>
    </source>
</evidence>
<evidence type="ECO:0000256" key="16">
    <source>
        <dbReference type="PIRSR" id="PIRSR600823-2"/>
    </source>
</evidence>
<evidence type="ECO:0000256" key="3">
    <source>
        <dbReference type="ARBA" id="ARBA00004613"/>
    </source>
</evidence>
<feature type="disulfide bond" evidence="19">
    <location>
        <begin position="73"/>
        <end position="78"/>
    </location>
</feature>
<feature type="active site" description="Proton acceptor" evidence="15">
    <location>
        <position position="71"/>
    </location>
</feature>
<dbReference type="CDD" id="cd00693">
    <property type="entry name" value="secretory_peroxidase"/>
    <property type="match status" value="1"/>
</dbReference>
<dbReference type="PROSITE" id="PS50873">
    <property type="entry name" value="PEROXIDASE_4"/>
    <property type="match status" value="1"/>
</dbReference>
<feature type="binding site" evidence="17">
    <location>
        <position position="246"/>
    </location>
    <ligand>
        <name>Ca(2+)</name>
        <dbReference type="ChEBI" id="CHEBI:29108"/>
        <label>2</label>
    </ligand>
</feature>
<feature type="binding site" evidence="17">
    <location>
        <position position="77"/>
    </location>
    <ligand>
        <name>Ca(2+)</name>
        <dbReference type="ChEBI" id="CHEBI:29108"/>
        <label>1</label>
    </ligand>
</feature>
<organism evidence="22 23">
    <name type="scientific">Corchorus capsularis</name>
    <name type="common">Jute</name>
    <dbReference type="NCBI Taxonomy" id="210143"/>
    <lineage>
        <taxon>Eukaryota</taxon>
        <taxon>Viridiplantae</taxon>
        <taxon>Streptophyta</taxon>
        <taxon>Embryophyta</taxon>
        <taxon>Tracheophyta</taxon>
        <taxon>Spermatophyta</taxon>
        <taxon>Magnoliopsida</taxon>
        <taxon>eudicotyledons</taxon>
        <taxon>Gunneridae</taxon>
        <taxon>Pentapetalae</taxon>
        <taxon>rosids</taxon>
        <taxon>malvids</taxon>
        <taxon>Malvales</taxon>
        <taxon>Malvaceae</taxon>
        <taxon>Grewioideae</taxon>
        <taxon>Apeibeae</taxon>
        <taxon>Corchorus</taxon>
    </lineage>
</organism>
<evidence type="ECO:0000256" key="20">
    <source>
        <dbReference type="RuleBase" id="RU362060"/>
    </source>
</evidence>
<feature type="site" description="Transition state stabilizer" evidence="18">
    <location>
        <position position="67"/>
    </location>
</feature>
<feature type="disulfide bond" evidence="19">
    <location>
        <begin position="205"/>
        <end position="231"/>
    </location>
</feature>
<feature type="signal peptide" evidence="20">
    <location>
        <begin position="1"/>
        <end position="29"/>
    </location>
</feature>
<feature type="binding site" evidence="17">
    <location>
        <position position="248"/>
    </location>
    <ligand>
        <name>Ca(2+)</name>
        <dbReference type="ChEBI" id="CHEBI:29108"/>
        <label>2</label>
    </ligand>
</feature>
<evidence type="ECO:0000256" key="15">
    <source>
        <dbReference type="PIRSR" id="PIRSR600823-1"/>
    </source>
</evidence>
<feature type="binding site" evidence="17">
    <location>
        <position position="253"/>
    </location>
    <ligand>
        <name>Ca(2+)</name>
        <dbReference type="ChEBI" id="CHEBI:29108"/>
        <label>2</label>
    </ligand>
</feature>
<comment type="catalytic activity">
    <reaction evidence="1 20">
        <text>2 a phenolic donor + H2O2 = 2 a phenolic radical donor + 2 H2O</text>
        <dbReference type="Rhea" id="RHEA:56136"/>
        <dbReference type="ChEBI" id="CHEBI:15377"/>
        <dbReference type="ChEBI" id="CHEBI:16240"/>
        <dbReference type="ChEBI" id="CHEBI:139520"/>
        <dbReference type="ChEBI" id="CHEBI:139521"/>
        <dbReference type="EC" id="1.11.1.7"/>
    </reaction>
</comment>
<evidence type="ECO:0000256" key="17">
    <source>
        <dbReference type="PIRSR" id="PIRSR600823-3"/>
    </source>
</evidence>
<dbReference type="PRINTS" id="PR00461">
    <property type="entry name" value="PLPEROXIDASE"/>
</dbReference>
<dbReference type="GO" id="GO:0042744">
    <property type="term" value="P:hydrogen peroxide catabolic process"/>
    <property type="evidence" value="ECO:0007669"/>
    <property type="project" value="UniProtKB-KW"/>
</dbReference>
<proteinExistence type="inferred from homology"/>
<dbReference type="Proteomes" id="UP000188268">
    <property type="component" value="Unassembled WGS sequence"/>
</dbReference>
<comment type="cofactor">
    <cofactor evidence="17 20">
        <name>Ca(2+)</name>
        <dbReference type="ChEBI" id="CHEBI:29108"/>
    </cofactor>
    <text evidence="17 20">Binds 2 calcium ions per subunit.</text>
</comment>
<dbReference type="InterPro" id="IPR033905">
    <property type="entry name" value="Secretory_peroxidase"/>
</dbReference>
<dbReference type="InterPro" id="IPR000823">
    <property type="entry name" value="Peroxidase_pln"/>
</dbReference>
<comment type="subcellular location">
    <subcellularLocation>
        <location evidence="3 20">Secreted</location>
    </subcellularLocation>
</comment>
<comment type="function">
    <text evidence="2">Removal of H(2)O(2), oxidation of toxic reductants, biosynthesis and degradation of lignin, suberization, auxin catabolism, response to environmental stresses such as wounding, pathogen attack and oxidative stress. These functions might be dependent on each isozyme/isoform in each plant tissue.</text>
</comment>
<dbReference type="STRING" id="210143.A0A1R3GRK6"/>
<evidence type="ECO:0000256" key="13">
    <source>
        <dbReference type="ARBA" id="ARBA00023157"/>
    </source>
</evidence>
<evidence type="ECO:0000259" key="21">
    <source>
        <dbReference type="PROSITE" id="PS50873"/>
    </source>
</evidence>
<evidence type="ECO:0000256" key="9">
    <source>
        <dbReference type="ARBA" id="ARBA00022729"/>
    </source>
</evidence>
<evidence type="ECO:0000256" key="7">
    <source>
        <dbReference type="ARBA" id="ARBA00022617"/>
    </source>
</evidence>
<evidence type="ECO:0000256" key="19">
    <source>
        <dbReference type="PIRSR" id="PIRSR600823-5"/>
    </source>
</evidence>
<feature type="chain" id="PRO_5010002845" description="Peroxidase" evidence="20">
    <location>
        <begin position="30"/>
        <end position="325"/>
    </location>
</feature>
<keyword evidence="9 20" id="KW-0732">Signal</keyword>
<dbReference type="AlphaFoldDB" id="A0A1R3GRK6"/>
<name>A0A1R3GRK6_COCAP</name>
<keyword evidence="10 17" id="KW-0106">Calcium</keyword>
<feature type="binding site" description="axial binding residue" evidence="17">
    <location>
        <position position="198"/>
    </location>
    <ligand>
        <name>heme b</name>
        <dbReference type="ChEBI" id="CHEBI:60344"/>
    </ligand>
    <ligandPart>
        <name>Fe</name>
        <dbReference type="ChEBI" id="CHEBI:18248"/>
    </ligandPart>
</feature>
<keyword evidence="23" id="KW-1185">Reference proteome</keyword>
<protein>
    <recommendedName>
        <fullName evidence="5 20">Peroxidase</fullName>
        <ecNumber evidence="5 20">1.11.1.7</ecNumber>
    </recommendedName>
</protein>
<dbReference type="GO" id="GO:0140825">
    <property type="term" value="F:lactoperoxidase activity"/>
    <property type="evidence" value="ECO:0007669"/>
    <property type="project" value="UniProtKB-EC"/>
</dbReference>
<reference evidence="22 23" key="1">
    <citation type="submission" date="2013-09" db="EMBL/GenBank/DDBJ databases">
        <title>Corchorus capsularis genome sequencing.</title>
        <authorList>
            <person name="Alam M."/>
            <person name="Haque M.S."/>
            <person name="Islam M.S."/>
            <person name="Emdad E.M."/>
            <person name="Islam M.M."/>
            <person name="Ahmed B."/>
            <person name="Halim A."/>
            <person name="Hossen Q.M.M."/>
            <person name="Hossain M.Z."/>
            <person name="Ahmed R."/>
            <person name="Khan M.M."/>
            <person name="Islam R."/>
            <person name="Rashid M.M."/>
            <person name="Khan S.A."/>
            <person name="Rahman M.S."/>
            <person name="Alam M."/>
        </authorList>
    </citation>
    <scope>NUCLEOTIDE SEQUENCE [LARGE SCALE GENOMIC DNA]</scope>
    <source>
        <strain evidence="23">cv. CVL-1</strain>
        <tissue evidence="22">Whole seedling</tissue>
    </source>
</reference>
<evidence type="ECO:0000256" key="8">
    <source>
        <dbReference type="ARBA" id="ARBA00022723"/>
    </source>
</evidence>
<keyword evidence="7 20" id="KW-0349">Heme</keyword>
<dbReference type="OMA" id="MAFRIMI"/>
<evidence type="ECO:0000256" key="12">
    <source>
        <dbReference type="ARBA" id="ARBA00023004"/>
    </source>
</evidence>
<dbReference type="FunFam" id="1.10.420.10:FF:000006">
    <property type="entry name" value="Peroxidase"/>
    <property type="match status" value="1"/>
</dbReference>
<dbReference type="GO" id="GO:0046872">
    <property type="term" value="F:metal ion binding"/>
    <property type="evidence" value="ECO:0007669"/>
    <property type="project" value="UniProtKB-UniRule"/>
</dbReference>
<dbReference type="GO" id="GO:0005576">
    <property type="term" value="C:extracellular region"/>
    <property type="evidence" value="ECO:0007669"/>
    <property type="project" value="UniProtKB-SubCell"/>
</dbReference>
<dbReference type="Gene3D" id="1.10.520.10">
    <property type="match status" value="1"/>
</dbReference>
<dbReference type="OrthoDB" id="2113341at2759"/>
<dbReference type="Gramene" id="OMO60744">
    <property type="protein sequence ID" value="OMO60744"/>
    <property type="gene ID" value="CCACVL1_23902"/>
</dbReference>
<evidence type="ECO:0000256" key="14">
    <source>
        <dbReference type="ARBA" id="ARBA00023180"/>
    </source>
</evidence>
<feature type="domain" description="Plant heme peroxidase family profile" evidence="21">
    <location>
        <begin position="30"/>
        <end position="325"/>
    </location>
</feature>
<keyword evidence="13 19" id="KW-1015">Disulfide bond</keyword>
<dbReference type="InterPro" id="IPR019794">
    <property type="entry name" value="Peroxidases_AS"/>
</dbReference>
<comment type="similarity">
    <text evidence="20">Belongs to the peroxidase family. Classical plant (class III) peroxidase subfamily.</text>
</comment>
<evidence type="ECO:0000256" key="5">
    <source>
        <dbReference type="ARBA" id="ARBA00012313"/>
    </source>
</evidence>
<dbReference type="PANTHER" id="PTHR31388">
    <property type="entry name" value="PEROXIDASE 72-RELATED"/>
    <property type="match status" value="1"/>
</dbReference>
<evidence type="ECO:0000256" key="11">
    <source>
        <dbReference type="ARBA" id="ARBA00023002"/>
    </source>
</evidence>
<sequence length="325" mass="35248">MAGKNPLFSVASRATAIVTLLVLSSACQAKLSSTFYDKTCPKALRTIRTAVRAAIDKEKRMAASLLRLHFHDCFVQGCDGSVLLDNSDTIKSEKFAPQNGNSLRGFVVVDQVKSAVENVCPGVVSCADILAVIARDASIYVGGPTWTVKLGRRDSTNASPSLASRNLPRFSNNLDELISTFAAKGLNAREMVALSGAHSIGQGNCFTFRDWIYNNKSIIDPAFRTKLKRICPANPALGNSNLAPFDPTPNTFDNRFFKSLMQKKGLLKSDQVLFSGGSTDRIVKEYSKNPSKFNSDFAAAIVKMGDIQPLTGSAGIIRKNCRRVN</sequence>
<accession>A0A1R3GRK6</accession>
<gene>
    <name evidence="22" type="ORF">CCACVL1_23902</name>
</gene>
<evidence type="ECO:0000256" key="4">
    <source>
        <dbReference type="ARBA" id="ARBA00006873"/>
    </source>
</evidence>